<organism evidence="2 3">
    <name type="scientific">Tautonia plasticadhaerens</name>
    <dbReference type="NCBI Taxonomy" id="2527974"/>
    <lineage>
        <taxon>Bacteria</taxon>
        <taxon>Pseudomonadati</taxon>
        <taxon>Planctomycetota</taxon>
        <taxon>Planctomycetia</taxon>
        <taxon>Isosphaerales</taxon>
        <taxon>Isosphaeraceae</taxon>
        <taxon>Tautonia</taxon>
    </lineage>
</organism>
<dbReference type="AlphaFoldDB" id="A0A518GUG9"/>
<feature type="transmembrane region" description="Helical" evidence="1">
    <location>
        <begin position="102"/>
        <end position="122"/>
    </location>
</feature>
<evidence type="ECO:0000313" key="2">
    <source>
        <dbReference type="EMBL" id="QDV32240.1"/>
    </source>
</evidence>
<dbReference type="Proteomes" id="UP000317835">
    <property type="component" value="Chromosome"/>
</dbReference>
<name>A0A518GUG9_9BACT</name>
<feature type="transmembrane region" description="Helical" evidence="1">
    <location>
        <begin position="12"/>
        <end position="29"/>
    </location>
</feature>
<dbReference type="KEGG" id="tpla:ElP_00630"/>
<evidence type="ECO:0000256" key="1">
    <source>
        <dbReference type="SAM" id="Phobius"/>
    </source>
</evidence>
<dbReference type="EMBL" id="CP036426">
    <property type="protein sequence ID" value="QDV32240.1"/>
    <property type="molecule type" value="Genomic_DNA"/>
</dbReference>
<sequence>MSADDLRTARRLLTAAIVALVLGAVLSLLDGVVDAVWGVGAAVGSLAVTWLCSWRAGRFMKAGLPYYLWKYLPAALLVGLPVAFRLVGLLRRDGGVVGPRELLAWARPFCAFVLPLALLLLADWSLRRLASRLGAGA</sequence>
<keyword evidence="1" id="KW-1133">Transmembrane helix</keyword>
<feature type="transmembrane region" description="Helical" evidence="1">
    <location>
        <begin position="35"/>
        <end position="56"/>
    </location>
</feature>
<evidence type="ECO:0000313" key="3">
    <source>
        <dbReference type="Proteomes" id="UP000317835"/>
    </source>
</evidence>
<dbReference type="RefSeq" id="WP_145266181.1">
    <property type="nucleotide sequence ID" value="NZ_CP036426.1"/>
</dbReference>
<protein>
    <submittedName>
        <fullName evidence="2">Uncharacterized protein</fullName>
    </submittedName>
</protein>
<gene>
    <name evidence="2" type="ORF">ElP_00630</name>
</gene>
<reference evidence="2 3" key="1">
    <citation type="submission" date="2019-02" db="EMBL/GenBank/DDBJ databases">
        <title>Deep-cultivation of Planctomycetes and their phenomic and genomic characterization uncovers novel biology.</title>
        <authorList>
            <person name="Wiegand S."/>
            <person name="Jogler M."/>
            <person name="Boedeker C."/>
            <person name="Pinto D."/>
            <person name="Vollmers J."/>
            <person name="Rivas-Marin E."/>
            <person name="Kohn T."/>
            <person name="Peeters S.H."/>
            <person name="Heuer A."/>
            <person name="Rast P."/>
            <person name="Oberbeckmann S."/>
            <person name="Bunk B."/>
            <person name="Jeske O."/>
            <person name="Meyerdierks A."/>
            <person name="Storesund J.E."/>
            <person name="Kallscheuer N."/>
            <person name="Luecker S."/>
            <person name="Lage O.M."/>
            <person name="Pohl T."/>
            <person name="Merkel B.J."/>
            <person name="Hornburger P."/>
            <person name="Mueller R.-W."/>
            <person name="Bruemmer F."/>
            <person name="Labrenz M."/>
            <person name="Spormann A.M."/>
            <person name="Op den Camp H."/>
            <person name="Overmann J."/>
            <person name="Amann R."/>
            <person name="Jetten M.S.M."/>
            <person name="Mascher T."/>
            <person name="Medema M.H."/>
            <person name="Devos D.P."/>
            <person name="Kaster A.-K."/>
            <person name="Ovreas L."/>
            <person name="Rohde M."/>
            <person name="Galperin M.Y."/>
            <person name="Jogler C."/>
        </authorList>
    </citation>
    <scope>NUCLEOTIDE SEQUENCE [LARGE SCALE GENOMIC DNA]</scope>
    <source>
        <strain evidence="2 3">ElP</strain>
    </source>
</reference>
<accession>A0A518GUG9</accession>
<keyword evidence="3" id="KW-1185">Reference proteome</keyword>
<feature type="transmembrane region" description="Helical" evidence="1">
    <location>
        <begin position="68"/>
        <end position="90"/>
    </location>
</feature>
<keyword evidence="1" id="KW-0472">Membrane</keyword>
<keyword evidence="1" id="KW-0812">Transmembrane</keyword>
<proteinExistence type="predicted"/>